<proteinExistence type="predicted"/>
<dbReference type="AlphaFoldDB" id="A0A941J293"/>
<evidence type="ECO:0000313" key="3">
    <source>
        <dbReference type="Proteomes" id="UP000682308"/>
    </source>
</evidence>
<reference evidence="2 3" key="1">
    <citation type="submission" date="2021-04" db="EMBL/GenBank/DDBJ databases">
        <title>Characterization of the biosynthetic gene cluster of new lipopeptides with antitumor activity in the genome of the marine Streptomyces PHM034.</title>
        <authorList>
            <person name="Ceniceros A."/>
            <person name="Canedo L."/>
            <person name="Mendez C."/>
            <person name="Olano C."/>
            <person name="Schleissner C."/>
            <person name="Cuevas C."/>
            <person name="De La Calle F."/>
            <person name="Salas J.A."/>
        </authorList>
    </citation>
    <scope>NUCLEOTIDE SEQUENCE [LARGE SCALE GENOMIC DNA]</scope>
    <source>
        <strain evidence="2 3">PHM034</strain>
    </source>
</reference>
<evidence type="ECO:0000313" key="2">
    <source>
        <dbReference type="EMBL" id="MBR8639735.1"/>
    </source>
</evidence>
<gene>
    <name evidence="2" type="ORF">KEF29_11570</name>
</gene>
<keyword evidence="3" id="KW-1185">Reference proteome</keyword>
<dbReference type="Proteomes" id="UP000682308">
    <property type="component" value="Unassembled WGS sequence"/>
</dbReference>
<evidence type="ECO:0000256" key="1">
    <source>
        <dbReference type="SAM" id="MobiDB-lite"/>
    </source>
</evidence>
<comment type="caution">
    <text evidence="2">The sequence shown here is derived from an EMBL/GenBank/DDBJ whole genome shotgun (WGS) entry which is preliminary data.</text>
</comment>
<accession>A0A941J293</accession>
<feature type="region of interest" description="Disordered" evidence="1">
    <location>
        <begin position="150"/>
        <end position="181"/>
    </location>
</feature>
<protein>
    <submittedName>
        <fullName evidence="2">Uncharacterized protein</fullName>
    </submittedName>
</protein>
<sequence>MDGGRLVGEGRTQVCGGRTGVHAAQGVRGRRPGDGVAQPSCRGFRQPLVAPSADAAQQPSGDLGVLLGAQGGGQLVLDLLLFHGEQPPGDFDPYLWRRVVQAGEKGVEEVFGAALRQPLQGPRAGRARALAGGADHLRPHDLVVLAPVEQASGPPPHRRIGVTEEAGQGRGSPGHAQCGKAVQGVDPHMVGRVGQQPAKASVTAGPWSLSRVAAAEARRRT</sequence>
<dbReference type="EMBL" id="JAGTPG010000002">
    <property type="protein sequence ID" value="MBR8639735.1"/>
    <property type="molecule type" value="Genomic_DNA"/>
</dbReference>
<organism evidence="2 3">
    <name type="scientific">Streptomyces tuirus</name>
    <dbReference type="NCBI Taxonomy" id="68278"/>
    <lineage>
        <taxon>Bacteria</taxon>
        <taxon>Bacillati</taxon>
        <taxon>Actinomycetota</taxon>
        <taxon>Actinomycetes</taxon>
        <taxon>Kitasatosporales</taxon>
        <taxon>Streptomycetaceae</taxon>
        <taxon>Streptomyces</taxon>
    </lineage>
</organism>
<name>A0A941J293_9ACTN</name>